<dbReference type="EMBL" id="KV417547">
    <property type="protein sequence ID" value="KZP21466.1"/>
    <property type="molecule type" value="Genomic_DNA"/>
</dbReference>
<evidence type="ECO:0000313" key="1">
    <source>
        <dbReference type="EMBL" id="KZP21466.1"/>
    </source>
</evidence>
<reference evidence="1 2" key="1">
    <citation type="journal article" date="2016" name="Mol. Biol. Evol.">
        <title>Comparative Genomics of Early-Diverging Mushroom-Forming Fungi Provides Insights into the Origins of Lignocellulose Decay Capabilities.</title>
        <authorList>
            <person name="Nagy L.G."/>
            <person name="Riley R."/>
            <person name="Tritt A."/>
            <person name="Adam C."/>
            <person name="Daum C."/>
            <person name="Floudas D."/>
            <person name="Sun H."/>
            <person name="Yadav J.S."/>
            <person name="Pangilinan J."/>
            <person name="Larsson K.H."/>
            <person name="Matsuura K."/>
            <person name="Barry K."/>
            <person name="Labutti K."/>
            <person name="Kuo R."/>
            <person name="Ohm R.A."/>
            <person name="Bhattacharya S.S."/>
            <person name="Shirouzu T."/>
            <person name="Yoshinaga Y."/>
            <person name="Martin F.M."/>
            <person name="Grigoriev I.V."/>
            <person name="Hibbett D.S."/>
        </authorList>
    </citation>
    <scope>NUCLEOTIDE SEQUENCE [LARGE SCALE GENOMIC DNA]</scope>
    <source>
        <strain evidence="1 2">CBS 109695</strain>
    </source>
</reference>
<sequence length="326" mass="35864">MARSDDPQLVITPSALMHASLAFMSPELLTLNTIIHLRSSSSLKVLATSGTGTASILSLPPEILLAIRVHLLHLLITHLTLLSSNSLSAYETTRRAQLCEDCLAYHTEIFGGDVWSWPVRSACYCLGSPKGIILAFQRASYKPVESLESTRIPPEPVAQQEWLEFYLSKRAKRIFAARQGPRASMRKGIWDLVSDVLHMLQCSIIRHPDNSSLFTSSRTSRALRCTVVPEPLGNGADVTCEDVHMNGRNAIVLWRLQTELGLSLTDADVHSPKIQSSHVDFYGDSVPQIKKNIRNPDCSSTPAVTSPTMRNAPPLQLVSAIPLPII</sequence>
<keyword evidence="2" id="KW-1185">Reference proteome</keyword>
<dbReference type="Proteomes" id="UP000076532">
    <property type="component" value="Unassembled WGS sequence"/>
</dbReference>
<gene>
    <name evidence="1" type="ORF">FIBSPDRAFT_931673</name>
</gene>
<name>A0A166K2T1_9AGAM</name>
<evidence type="ECO:0000313" key="2">
    <source>
        <dbReference type="Proteomes" id="UP000076532"/>
    </source>
</evidence>
<protein>
    <submittedName>
        <fullName evidence="1">Uncharacterized protein</fullName>
    </submittedName>
</protein>
<dbReference type="OrthoDB" id="3249986at2759"/>
<accession>A0A166K2T1</accession>
<proteinExistence type="predicted"/>
<dbReference type="AlphaFoldDB" id="A0A166K2T1"/>
<organism evidence="1 2">
    <name type="scientific">Athelia psychrophila</name>
    <dbReference type="NCBI Taxonomy" id="1759441"/>
    <lineage>
        <taxon>Eukaryota</taxon>
        <taxon>Fungi</taxon>
        <taxon>Dikarya</taxon>
        <taxon>Basidiomycota</taxon>
        <taxon>Agaricomycotina</taxon>
        <taxon>Agaricomycetes</taxon>
        <taxon>Agaricomycetidae</taxon>
        <taxon>Atheliales</taxon>
        <taxon>Atheliaceae</taxon>
        <taxon>Athelia</taxon>
    </lineage>
</organism>